<sequence>MVIYPWKVEPSGFSITRMHSTTVAMQQMVGGSCFSERPPESCPNCEFIADKESVNSELKKEKVLDLTVKTEVRDWFEKFSNIFKIIIVLCWVLRFVDNTRKKLKPSSEVLDNLEKKEAENVLERMVQRKGFQRKIIPLENYS</sequence>
<proteinExistence type="predicted"/>
<evidence type="ECO:0000313" key="1">
    <source>
        <dbReference type="EMBL" id="GBM06140.1"/>
    </source>
</evidence>
<name>A0A4Y2CNZ9_ARAVE</name>
<dbReference type="EMBL" id="BGPR01000223">
    <property type="protein sequence ID" value="GBM06140.1"/>
    <property type="molecule type" value="Genomic_DNA"/>
</dbReference>
<evidence type="ECO:0000313" key="2">
    <source>
        <dbReference type="Proteomes" id="UP000499080"/>
    </source>
</evidence>
<dbReference type="Proteomes" id="UP000499080">
    <property type="component" value="Unassembled WGS sequence"/>
</dbReference>
<gene>
    <name evidence="1" type="ORF">AVEN_265196_1</name>
</gene>
<reference evidence="1 2" key="1">
    <citation type="journal article" date="2019" name="Sci. Rep.">
        <title>Orb-weaving spider Araneus ventricosus genome elucidates the spidroin gene catalogue.</title>
        <authorList>
            <person name="Kono N."/>
            <person name="Nakamura H."/>
            <person name="Ohtoshi R."/>
            <person name="Moran D.A.P."/>
            <person name="Shinohara A."/>
            <person name="Yoshida Y."/>
            <person name="Fujiwara M."/>
            <person name="Mori M."/>
            <person name="Tomita M."/>
            <person name="Arakawa K."/>
        </authorList>
    </citation>
    <scope>NUCLEOTIDE SEQUENCE [LARGE SCALE GENOMIC DNA]</scope>
</reference>
<keyword evidence="2" id="KW-1185">Reference proteome</keyword>
<comment type="caution">
    <text evidence="1">The sequence shown here is derived from an EMBL/GenBank/DDBJ whole genome shotgun (WGS) entry which is preliminary data.</text>
</comment>
<protein>
    <submittedName>
        <fullName evidence="1">Uncharacterized protein</fullName>
    </submittedName>
</protein>
<dbReference type="PROSITE" id="PS51257">
    <property type="entry name" value="PROKAR_LIPOPROTEIN"/>
    <property type="match status" value="1"/>
</dbReference>
<organism evidence="1 2">
    <name type="scientific">Araneus ventricosus</name>
    <name type="common">Orbweaver spider</name>
    <name type="synonym">Epeira ventricosa</name>
    <dbReference type="NCBI Taxonomy" id="182803"/>
    <lineage>
        <taxon>Eukaryota</taxon>
        <taxon>Metazoa</taxon>
        <taxon>Ecdysozoa</taxon>
        <taxon>Arthropoda</taxon>
        <taxon>Chelicerata</taxon>
        <taxon>Arachnida</taxon>
        <taxon>Araneae</taxon>
        <taxon>Araneomorphae</taxon>
        <taxon>Entelegynae</taxon>
        <taxon>Araneoidea</taxon>
        <taxon>Araneidae</taxon>
        <taxon>Araneus</taxon>
    </lineage>
</organism>
<dbReference type="AlphaFoldDB" id="A0A4Y2CNZ9"/>
<accession>A0A4Y2CNZ9</accession>
<dbReference type="OrthoDB" id="6425443at2759"/>